<keyword evidence="16" id="KW-1185">Reference proteome</keyword>
<dbReference type="UniPathway" id="UPA00111">
    <property type="reaction ID" value="UER00527"/>
</dbReference>
<dbReference type="EMBL" id="LUGH01000358">
    <property type="protein sequence ID" value="OBZ85797.1"/>
    <property type="molecule type" value="Genomic_DNA"/>
</dbReference>
<feature type="binding site" evidence="12">
    <location>
        <position position="41"/>
    </location>
    <ligand>
        <name>substrate</name>
    </ligand>
</feature>
<sequence length="293" mass="34197">MRVIPSTQLAEAARISDAWDHFLQQKYGGKNSSTKETSAFRDYTVAAVEQPTVAAFYKENHEKQTVEHVLSKKKLYGGLTHNELGIWDMLELMDTMVDESDPDTSFSQIVHSLQSAEAARRDGQPRWMILTALIHDLGKYLFFLGEPQWSVVGDTFPVGCQYSDKIVHAEYLKGNPDYDHPVYSTRYGIYSPHCGLDNVHLSYGHDEYMYQVCKDYLPIEALYILRYHSFYACHKEGQYGWLLNDRDVEMMKWVKVFNQYDLYSKAEAEPDVKELKPYYMELINEYFPEKIKW</sequence>
<feature type="binding site" evidence="12">
    <location>
        <begin position="153"/>
        <end position="154"/>
    </location>
    <ligand>
        <name>substrate</name>
    </ligand>
</feature>
<evidence type="ECO:0000256" key="9">
    <source>
        <dbReference type="ARBA" id="ARBA00023004"/>
    </source>
</evidence>
<evidence type="ECO:0000313" key="16">
    <source>
        <dbReference type="Proteomes" id="UP000093000"/>
    </source>
</evidence>
<dbReference type="Gene3D" id="1.10.3210.10">
    <property type="entry name" value="Hypothetical protein af1432"/>
    <property type="match status" value="1"/>
</dbReference>
<keyword evidence="9 13" id="KW-0408">Iron</keyword>
<comment type="caution">
    <text evidence="15">The sequence shown here is derived from an EMBL/GenBank/DDBJ whole genome shotgun (WGS) entry which is preliminary data.</text>
</comment>
<feature type="binding site" evidence="13">
    <location>
        <position position="261"/>
    </location>
    <ligand>
        <name>Fe cation</name>
        <dbReference type="ChEBI" id="CHEBI:24875"/>
        <label>1</label>
    </ligand>
</feature>
<dbReference type="PANTHER" id="PTHR12588:SF0">
    <property type="entry name" value="INOSITOL OXYGENASE"/>
    <property type="match status" value="1"/>
</dbReference>
<dbReference type="GO" id="GO:0005506">
    <property type="term" value="F:iron ion binding"/>
    <property type="evidence" value="ECO:0007669"/>
    <property type="project" value="InterPro"/>
</dbReference>
<dbReference type="GO" id="GO:0005737">
    <property type="term" value="C:cytoplasm"/>
    <property type="evidence" value="ECO:0007669"/>
    <property type="project" value="UniProtKB-SubCell"/>
</dbReference>
<name>A0A1C7N9P8_9FUNG</name>
<feature type="binding site" evidence="12">
    <location>
        <begin position="98"/>
        <end position="100"/>
    </location>
    <ligand>
        <name>substrate</name>
    </ligand>
</feature>
<evidence type="ECO:0000256" key="14">
    <source>
        <dbReference type="RuleBase" id="RU367039"/>
    </source>
</evidence>
<comment type="subcellular location">
    <subcellularLocation>
        <location evidence="1 14">Cytoplasm</location>
    </subcellularLocation>
</comment>
<protein>
    <recommendedName>
        <fullName evidence="5 14">Inositol oxygenase</fullName>
        <ecNumber evidence="4 14">1.13.99.1</ecNumber>
    </recommendedName>
    <alternativeName>
        <fullName evidence="10 14">Myo-inositol oxygenase</fullName>
    </alternativeName>
</protein>
<feature type="binding site" evidence="13">
    <location>
        <position position="228"/>
    </location>
    <ligand>
        <name>Fe cation</name>
        <dbReference type="ChEBI" id="CHEBI:24875"/>
        <label>1</label>
    </ligand>
</feature>
<feature type="binding site" evidence="13">
    <location>
        <position position="135"/>
    </location>
    <ligand>
        <name>Fe cation</name>
        <dbReference type="ChEBI" id="CHEBI:24875"/>
        <label>1</label>
    </ligand>
</feature>
<keyword evidence="7 13" id="KW-0479">Metal-binding</keyword>
<dbReference type="GO" id="GO:0019310">
    <property type="term" value="P:inositol catabolic process"/>
    <property type="evidence" value="ECO:0007669"/>
    <property type="project" value="UniProtKB-UniRule"/>
</dbReference>
<gene>
    <name evidence="15" type="primary">MIOX1</name>
    <name evidence="15" type="ORF">A0J61_06155</name>
</gene>
<organism evidence="15 16">
    <name type="scientific">Choanephora cucurbitarum</name>
    <dbReference type="NCBI Taxonomy" id="101091"/>
    <lineage>
        <taxon>Eukaryota</taxon>
        <taxon>Fungi</taxon>
        <taxon>Fungi incertae sedis</taxon>
        <taxon>Mucoromycota</taxon>
        <taxon>Mucoromycotina</taxon>
        <taxon>Mucoromycetes</taxon>
        <taxon>Mucorales</taxon>
        <taxon>Mucorineae</taxon>
        <taxon>Choanephoraceae</taxon>
        <taxon>Choanephoroideae</taxon>
        <taxon>Choanephora</taxon>
    </lineage>
</organism>
<evidence type="ECO:0000256" key="11">
    <source>
        <dbReference type="ARBA" id="ARBA00048271"/>
    </source>
</evidence>
<comment type="catalytic activity">
    <reaction evidence="11 14">
        <text>myo-inositol + O2 = D-glucuronate + H2O + H(+)</text>
        <dbReference type="Rhea" id="RHEA:23696"/>
        <dbReference type="ChEBI" id="CHEBI:15377"/>
        <dbReference type="ChEBI" id="CHEBI:15378"/>
        <dbReference type="ChEBI" id="CHEBI:15379"/>
        <dbReference type="ChEBI" id="CHEBI:17268"/>
        <dbReference type="ChEBI" id="CHEBI:58720"/>
        <dbReference type="EC" id="1.13.99.1"/>
    </reaction>
</comment>
<feature type="binding site" evidence="12">
    <location>
        <begin position="228"/>
        <end position="229"/>
    </location>
    <ligand>
        <name>substrate</name>
    </ligand>
</feature>
<dbReference type="STRING" id="101091.A0A1C7N9P8"/>
<evidence type="ECO:0000256" key="8">
    <source>
        <dbReference type="ARBA" id="ARBA00023002"/>
    </source>
</evidence>
<evidence type="ECO:0000256" key="13">
    <source>
        <dbReference type="PIRSR" id="PIRSR607828-2"/>
    </source>
</evidence>
<reference evidence="15 16" key="1">
    <citation type="submission" date="2016-03" db="EMBL/GenBank/DDBJ databases">
        <title>Choanephora cucurbitarum.</title>
        <authorList>
            <person name="Min B."/>
            <person name="Park H."/>
            <person name="Park J.-H."/>
            <person name="Shin H.-D."/>
            <person name="Choi I.-G."/>
        </authorList>
    </citation>
    <scope>NUCLEOTIDE SEQUENCE [LARGE SCALE GENOMIC DNA]</scope>
    <source>
        <strain evidence="15 16">KUS-F28377</strain>
    </source>
</reference>
<feature type="binding site" evidence="13">
    <location>
        <position position="136"/>
    </location>
    <ligand>
        <name>Fe cation</name>
        <dbReference type="ChEBI" id="CHEBI:24875"/>
        <label>1</label>
    </ligand>
</feature>
<evidence type="ECO:0000256" key="10">
    <source>
        <dbReference type="ARBA" id="ARBA00029668"/>
    </source>
</evidence>
<dbReference type="AlphaFoldDB" id="A0A1C7N9P8"/>
<evidence type="ECO:0000256" key="5">
    <source>
        <dbReference type="ARBA" id="ARBA00019269"/>
    </source>
</evidence>
<feature type="binding site" evidence="13">
    <location>
        <position position="111"/>
    </location>
    <ligand>
        <name>Fe cation</name>
        <dbReference type="ChEBI" id="CHEBI:24875"/>
        <label>1</label>
    </ligand>
</feature>
<evidence type="ECO:0000256" key="6">
    <source>
        <dbReference type="ARBA" id="ARBA00022490"/>
    </source>
</evidence>
<comment type="cofactor">
    <cofactor evidence="13 14">
        <name>Fe cation</name>
        <dbReference type="ChEBI" id="CHEBI:24875"/>
    </cofactor>
    <text evidence="13 14">Binds 2 iron ions per subunit.</text>
</comment>
<dbReference type="OrthoDB" id="5151075at2759"/>
<dbReference type="InParanoid" id="A0A1C7N9P8"/>
<accession>A0A1C7N9P8</accession>
<dbReference type="PANTHER" id="PTHR12588">
    <property type="entry name" value="MYOINOSITOL OXYGENASE"/>
    <property type="match status" value="1"/>
</dbReference>
<comment type="similarity">
    <text evidence="3 14">Belongs to the myo-inositol oxygenase family.</text>
</comment>
<dbReference type="GO" id="GO:0050113">
    <property type="term" value="F:inositol oxygenase activity"/>
    <property type="evidence" value="ECO:0007669"/>
    <property type="project" value="UniProtKB-UniRule"/>
</dbReference>
<feature type="binding site" evidence="13">
    <location>
        <position position="205"/>
    </location>
    <ligand>
        <name>Fe cation</name>
        <dbReference type="ChEBI" id="CHEBI:24875"/>
        <label>1</label>
    </ligand>
</feature>
<dbReference type="InterPro" id="IPR007828">
    <property type="entry name" value="Inositol_oxygenase"/>
</dbReference>
<dbReference type="Proteomes" id="UP000093000">
    <property type="component" value="Unassembled WGS sequence"/>
</dbReference>
<dbReference type="EC" id="1.13.99.1" evidence="4 14"/>
<evidence type="ECO:0000256" key="2">
    <source>
        <dbReference type="ARBA" id="ARBA00005167"/>
    </source>
</evidence>
<keyword evidence="8 14" id="KW-0560">Oxidoreductase</keyword>
<evidence type="ECO:0000313" key="15">
    <source>
        <dbReference type="EMBL" id="OBZ85797.1"/>
    </source>
</evidence>
<evidence type="ECO:0000256" key="7">
    <source>
        <dbReference type="ARBA" id="ARBA00022723"/>
    </source>
</evidence>
<dbReference type="Pfam" id="PF05153">
    <property type="entry name" value="MIOX"/>
    <property type="match status" value="1"/>
</dbReference>
<comment type="pathway">
    <text evidence="2 14">Polyol metabolism; myo-inositol degradation into D-glucuronate; D-glucuronate from myo-inositol: step 1/1.</text>
</comment>
<proteinExistence type="inferred from homology"/>
<evidence type="ECO:0000256" key="4">
    <source>
        <dbReference type="ARBA" id="ARBA00011919"/>
    </source>
</evidence>
<dbReference type="SUPFAM" id="SSF109604">
    <property type="entry name" value="HD-domain/PDEase-like"/>
    <property type="match status" value="1"/>
</dbReference>
<feature type="binding site" evidence="12">
    <location>
        <position position="139"/>
    </location>
    <ligand>
        <name>substrate</name>
    </ligand>
</feature>
<evidence type="ECO:0000256" key="3">
    <source>
        <dbReference type="ARBA" id="ARBA00005286"/>
    </source>
</evidence>
<evidence type="ECO:0000256" key="1">
    <source>
        <dbReference type="ARBA" id="ARBA00004496"/>
    </source>
</evidence>
<evidence type="ECO:0000256" key="12">
    <source>
        <dbReference type="PIRSR" id="PIRSR607828-1"/>
    </source>
</evidence>
<keyword evidence="6 14" id="KW-0963">Cytoplasm</keyword>